<dbReference type="PROSITE" id="PS51193">
    <property type="entry name" value="HELICASE_ATP_BIND_2"/>
    <property type="match status" value="1"/>
</dbReference>
<proteinExistence type="inferred from homology"/>
<dbReference type="Pfam" id="PF13307">
    <property type="entry name" value="Helicase_C_2"/>
    <property type="match status" value="1"/>
</dbReference>
<keyword evidence="8" id="KW-0411">Iron-sulfur</keyword>
<dbReference type="PANTHER" id="PTHR11472:SF34">
    <property type="entry name" value="REGULATOR OF TELOMERE ELONGATION HELICASE 1"/>
    <property type="match status" value="1"/>
</dbReference>
<dbReference type="Pfam" id="PF00270">
    <property type="entry name" value="DEAD"/>
    <property type="match status" value="1"/>
</dbReference>
<sequence length="652" mass="72073">MTSKSIPLKKRAGVTNDRVIDDFANDGVLAKAITGFNPREPQRQMAQAVMRAIDDKTALVVEAGTGTGKTYAYLAPALRSDKKVIISTGSKALQDQLYSRDLPTIAQALKYKGKVALLKGRSNYLCLERLEQQSLGGGDLPGETLSELVRLRGWSSETTEGDVTTCSGVAEDSAIWPLVTSTNDNCLGSDCPHYKECFVVKARRKAMDADIVVVNHHLYLADMVVKESGFAELIPESDVVIFDEAHQIPDIASQYFGQQLSSRQLLDLAKDIIIAYRTEVRDASQLQKSADRLTQSTQDFRLALGDPGFRGNLRDVLEQPSLQRALVLLDDALELCYDVAKLSLGRSALLDAAFERATLYRNRLKRLKDVQQPGYSYWYECNSRHFVLALTPLSVSDRFRELIKEKPAAWVFTSATLSVNDQLFHFTDRLGLDNANTLLLPSPFDYANQALLCVPRNLPETNRPGAAKRLAAMLRPLIEANQGRCFMLCTSHQMMRDLAAEFRATLTLPVLLQGETGKAQLLSQFVAAGNALLVATSSFWEGVDVRGDTLSCVIIDKLPFTSPDDPLLKARIEDCRLRGGEPFDDVQVPDAVITLKQGVGRLIRDVEDRGVIVICDNRLVMRPYGAVFLNSLPPTPRTRDIGQAITFLTSNT</sequence>
<dbReference type="InterPro" id="IPR010614">
    <property type="entry name" value="RAD3-like_helicase_DEAD"/>
</dbReference>
<feature type="domain" description="Helicase ATP-binding" evidence="14">
    <location>
        <begin position="28"/>
        <end position="290"/>
    </location>
</feature>
<keyword evidence="16" id="KW-1185">Reference proteome</keyword>
<evidence type="ECO:0000256" key="9">
    <source>
        <dbReference type="ARBA" id="ARBA00023125"/>
    </source>
</evidence>
<keyword evidence="9" id="KW-0238">DNA-binding</keyword>
<protein>
    <recommendedName>
        <fullName evidence="12">DNA 5'-3' helicase</fullName>
        <ecNumber evidence="12">5.6.2.3</ecNumber>
    </recommendedName>
</protein>
<name>A0A3R8Q2L8_9GAMM</name>
<keyword evidence="2" id="KW-0479">Metal-binding</keyword>
<dbReference type="InterPro" id="IPR027417">
    <property type="entry name" value="P-loop_NTPase"/>
</dbReference>
<gene>
    <name evidence="15" type="ORF">DMB85_002705</name>
</gene>
<evidence type="ECO:0000256" key="11">
    <source>
        <dbReference type="ARBA" id="ARBA00038058"/>
    </source>
</evidence>
<dbReference type="Pfam" id="PF06733">
    <property type="entry name" value="DEAD_2"/>
    <property type="match status" value="1"/>
</dbReference>
<evidence type="ECO:0000256" key="6">
    <source>
        <dbReference type="ARBA" id="ARBA00022840"/>
    </source>
</evidence>
<evidence type="ECO:0000256" key="12">
    <source>
        <dbReference type="ARBA" id="ARBA00044969"/>
    </source>
</evidence>
<evidence type="ECO:0000256" key="2">
    <source>
        <dbReference type="ARBA" id="ARBA00022723"/>
    </source>
</evidence>
<keyword evidence="5 15" id="KW-0347">Helicase</keyword>
<reference evidence="15" key="1">
    <citation type="submission" date="2018-11" db="EMBL/GenBank/DDBJ databases">
        <title>Draft genome sequences of proposed Pectobacterium aquaticum sp. nov. isolated in France from fresh water.</title>
        <authorList>
            <person name="Pedron J."/>
            <person name="Barny M.A."/>
        </authorList>
    </citation>
    <scope>NUCLEOTIDE SEQUENCE [LARGE SCALE GENOMIC DNA]</scope>
    <source>
        <strain evidence="15">A35-S23-M15</strain>
    </source>
</reference>
<dbReference type="InterPro" id="IPR014001">
    <property type="entry name" value="Helicase_ATP-bd"/>
</dbReference>
<comment type="caution">
    <text evidence="15">The sequence shown here is derived from an EMBL/GenBank/DDBJ whole genome shotgun (WGS) entry which is preliminary data.</text>
</comment>
<comment type="catalytic activity">
    <reaction evidence="13">
        <text>ATP + H2O = ADP + phosphate + H(+)</text>
        <dbReference type="Rhea" id="RHEA:13065"/>
        <dbReference type="ChEBI" id="CHEBI:15377"/>
        <dbReference type="ChEBI" id="CHEBI:15378"/>
        <dbReference type="ChEBI" id="CHEBI:30616"/>
        <dbReference type="ChEBI" id="CHEBI:43474"/>
        <dbReference type="ChEBI" id="CHEBI:456216"/>
        <dbReference type="EC" id="5.6.2.3"/>
    </reaction>
</comment>
<evidence type="ECO:0000256" key="4">
    <source>
        <dbReference type="ARBA" id="ARBA00022801"/>
    </source>
</evidence>
<dbReference type="InterPro" id="IPR045028">
    <property type="entry name" value="DinG/Rad3-like"/>
</dbReference>
<evidence type="ECO:0000313" key="16">
    <source>
        <dbReference type="Proteomes" id="UP000256817"/>
    </source>
</evidence>
<evidence type="ECO:0000256" key="13">
    <source>
        <dbReference type="ARBA" id="ARBA00048954"/>
    </source>
</evidence>
<evidence type="ECO:0000313" key="15">
    <source>
        <dbReference type="EMBL" id="RRO11667.1"/>
    </source>
</evidence>
<dbReference type="SMART" id="SM00487">
    <property type="entry name" value="DEXDc"/>
    <property type="match status" value="1"/>
</dbReference>
<evidence type="ECO:0000256" key="7">
    <source>
        <dbReference type="ARBA" id="ARBA00023004"/>
    </source>
</evidence>
<evidence type="ECO:0000256" key="1">
    <source>
        <dbReference type="ARBA" id="ARBA00001966"/>
    </source>
</evidence>
<organism evidence="15 16">
    <name type="scientific">Pectobacterium aquaticum</name>
    <dbReference type="NCBI Taxonomy" id="2204145"/>
    <lineage>
        <taxon>Bacteria</taxon>
        <taxon>Pseudomonadati</taxon>
        <taxon>Pseudomonadota</taxon>
        <taxon>Gammaproteobacteria</taxon>
        <taxon>Enterobacterales</taxon>
        <taxon>Pectobacteriaceae</taxon>
        <taxon>Pectobacterium</taxon>
    </lineage>
</organism>
<dbReference type="EC" id="5.6.2.3" evidence="12"/>
<keyword evidence="7" id="KW-0408">Iron</keyword>
<evidence type="ECO:0000256" key="8">
    <source>
        <dbReference type="ARBA" id="ARBA00023014"/>
    </source>
</evidence>
<keyword evidence="10" id="KW-0413">Isomerase</keyword>
<dbReference type="GO" id="GO:0004386">
    <property type="term" value="F:helicase activity"/>
    <property type="evidence" value="ECO:0007669"/>
    <property type="project" value="UniProtKB-KW"/>
</dbReference>
<keyword evidence="4" id="KW-0378">Hydrolase</keyword>
<accession>A0A3R8Q2L8</accession>
<dbReference type="InterPro" id="IPR014013">
    <property type="entry name" value="Helic_SF1/SF2_ATP-bd_DinG/Rad3"/>
</dbReference>
<dbReference type="SUPFAM" id="SSF52540">
    <property type="entry name" value="P-loop containing nucleoside triphosphate hydrolases"/>
    <property type="match status" value="2"/>
</dbReference>
<dbReference type="SMART" id="SM00491">
    <property type="entry name" value="HELICc2"/>
    <property type="match status" value="1"/>
</dbReference>
<dbReference type="RefSeq" id="WP_116186397.1">
    <property type="nucleotide sequence ID" value="NZ_CP161828.1"/>
</dbReference>
<evidence type="ECO:0000259" key="14">
    <source>
        <dbReference type="PROSITE" id="PS51193"/>
    </source>
</evidence>
<dbReference type="InterPro" id="IPR006555">
    <property type="entry name" value="ATP-dep_Helicase_C"/>
</dbReference>
<dbReference type="Proteomes" id="UP000256817">
    <property type="component" value="Unassembled WGS sequence"/>
</dbReference>
<keyword evidence="3" id="KW-0547">Nucleotide-binding</keyword>
<comment type="similarity">
    <text evidence="11">Belongs to the helicase family. DinG subfamily.</text>
</comment>
<dbReference type="InterPro" id="IPR011545">
    <property type="entry name" value="DEAD/DEAH_box_helicase_dom"/>
</dbReference>
<comment type="cofactor">
    <cofactor evidence="1">
        <name>[4Fe-4S] cluster</name>
        <dbReference type="ChEBI" id="CHEBI:49883"/>
    </cofactor>
</comment>
<evidence type="ECO:0000256" key="5">
    <source>
        <dbReference type="ARBA" id="ARBA00022806"/>
    </source>
</evidence>
<dbReference type="PANTHER" id="PTHR11472">
    <property type="entry name" value="DNA REPAIR DEAD HELICASE RAD3/XP-D SUBFAMILY MEMBER"/>
    <property type="match status" value="1"/>
</dbReference>
<evidence type="ECO:0000256" key="10">
    <source>
        <dbReference type="ARBA" id="ARBA00023235"/>
    </source>
</evidence>
<evidence type="ECO:0000256" key="3">
    <source>
        <dbReference type="ARBA" id="ARBA00022741"/>
    </source>
</evidence>
<dbReference type="EMBL" id="QHJW02000004">
    <property type="protein sequence ID" value="RRO11667.1"/>
    <property type="molecule type" value="Genomic_DNA"/>
</dbReference>
<keyword evidence="6" id="KW-0067">ATP-binding</keyword>
<dbReference type="Gene3D" id="3.40.50.300">
    <property type="entry name" value="P-loop containing nucleotide triphosphate hydrolases"/>
    <property type="match status" value="2"/>
</dbReference>